<name>A0AAD5XI38_9FUNG</name>
<dbReference type="InterPro" id="IPR046347">
    <property type="entry name" value="bZIP_sf"/>
</dbReference>
<protein>
    <recommendedName>
        <fullName evidence="4">BZIP domain-containing protein</fullName>
    </recommendedName>
</protein>
<comment type="caution">
    <text evidence="2">The sequence shown here is derived from an EMBL/GenBank/DDBJ whole genome shotgun (WGS) entry which is preliminary data.</text>
</comment>
<evidence type="ECO:0000313" key="2">
    <source>
        <dbReference type="EMBL" id="KAJ3128351.1"/>
    </source>
</evidence>
<evidence type="ECO:0008006" key="4">
    <source>
        <dbReference type="Google" id="ProtNLM"/>
    </source>
</evidence>
<gene>
    <name evidence="2" type="ORF">HK100_009223</name>
</gene>
<dbReference type="CDD" id="cd14688">
    <property type="entry name" value="bZIP_YAP"/>
    <property type="match status" value="1"/>
</dbReference>
<proteinExistence type="predicted"/>
<dbReference type="SUPFAM" id="SSF57959">
    <property type="entry name" value="Leucine zipper domain"/>
    <property type="match status" value="1"/>
</dbReference>
<evidence type="ECO:0000313" key="3">
    <source>
        <dbReference type="Proteomes" id="UP001211907"/>
    </source>
</evidence>
<evidence type="ECO:0000256" key="1">
    <source>
        <dbReference type="SAM" id="MobiDB-lite"/>
    </source>
</evidence>
<dbReference type="GO" id="GO:0003700">
    <property type="term" value="F:DNA-binding transcription factor activity"/>
    <property type="evidence" value="ECO:0007669"/>
    <property type="project" value="InterPro"/>
</dbReference>
<organism evidence="2 3">
    <name type="scientific">Physocladia obscura</name>
    <dbReference type="NCBI Taxonomy" id="109957"/>
    <lineage>
        <taxon>Eukaryota</taxon>
        <taxon>Fungi</taxon>
        <taxon>Fungi incertae sedis</taxon>
        <taxon>Chytridiomycota</taxon>
        <taxon>Chytridiomycota incertae sedis</taxon>
        <taxon>Chytridiomycetes</taxon>
        <taxon>Chytridiales</taxon>
        <taxon>Chytriomycetaceae</taxon>
        <taxon>Physocladia</taxon>
    </lineage>
</organism>
<keyword evidence="3" id="KW-1185">Reference proteome</keyword>
<dbReference type="Proteomes" id="UP001211907">
    <property type="component" value="Unassembled WGS sequence"/>
</dbReference>
<reference evidence="2" key="1">
    <citation type="submission" date="2020-05" db="EMBL/GenBank/DDBJ databases">
        <title>Phylogenomic resolution of chytrid fungi.</title>
        <authorList>
            <person name="Stajich J.E."/>
            <person name="Amses K."/>
            <person name="Simmons R."/>
            <person name="Seto K."/>
            <person name="Myers J."/>
            <person name="Bonds A."/>
            <person name="Quandt C.A."/>
            <person name="Barry K."/>
            <person name="Liu P."/>
            <person name="Grigoriev I."/>
            <person name="Longcore J.E."/>
            <person name="James T.Y."/>
        </authorList>
    </citation>
    <scope>NUCLEOTIDE SEQUENCE</scope>
    <source>
        <strain evidence="2">JEL0513</strain>
    </source>
</reference>
<dbReference type="Gene3D" id="1.20.5.170">
    <property type="match status" value="1"/>
</dbReference>
<feature type="region of interest" description="Disordered" evidence="1">
    <location>
        <begin position="1"/>
        <end position="40"/>
    </location>
</feature>
<sequence>MGDTDNAENSGSRYNPYSNRGRRKQSGEASGKRQVQMRDAQRALRARKQEYILDLQKKNLNLTHQNILLQQQVQILSIAFPSASSTVPCFNQNCAAQIQALQLEVLELQTALLINNNDSTALPAASSGLAAGIKTDNWTIDIEPEVSPNDAAGLESIINTSNGTIADSPSNWIDEMENIALKQTRKWQSAEDLYGPVDVAPFIARAKLIKSFKNTKIAERIFNLFALRIFFRCPIVDRVLFVEIMSEYHIKYKLHNIRWREICAFEAQPPKIKRVLPETISPRIINFRNTLKQIPSFSNHHDIIDRMCEFWNSDDQYGPEEFYYLNYLVHSLMVACDTVEDHIKFWLAFFIVRQNKIQEMDEVIANLEVVSL</sequence>
<dbReference type="AlphaFoldDB" id="A0AAD5XI38"/>
<accession>A0AAD5XI38</accession>
<dbReference type="EMBL" id="JADGJH010000469">
    <property type="protein sequence ID" value="KAJ3128351.1"/>
    <property type="molecule type" value="Genomic_DNA"/>
</dbReference>
<feature type="compositionally biased region" description="Polar residues" evidence="1">
    <location>
        <begin position="7"/>
        <end position="18"/>
    </location>
</feature>